<dbReference type="Proteomes" id="UP000053815">
    <property type="component" value="Unassembled WGS sequence"/>
</dbReference>
<evidence type="ECO:0000256" key="6">
    <source>
        <dbReference type="PROSITE-ProRule" id="PRU00108"/>
    </source>
</evidence>
<dbReference type="PROSITE" id="PS50071">
    <property type="entry name" value="HOMEOBOX_2"/>
    <property type="match status" value="1"/>
</dbReference>
<feature type="region of interest" description="Disordered" evidence="8">
    <location>
        <begin position="332"/>
        <end position="356"/>
    </location>
</feature>
<evidence type="ECO:0000256" key="3">
    <source>
        <dbReference type="ARBA" id="ARBA00023125"/>
    </source>
</evidence>
<reference evidence="10" key="1">
    <citation type="submission" date="2014-09" db="EMBL/GenBank/DDBJ databases">
        <title>Draft genome sequence of an oleaginous Mucoromycotina fungus Mucor ambiguus NBRC6742.</title>
        <authorList>
            <person name="Takeda I."/>
            <person name="Yamane N."/>
            <person name="Morita T."/>
            <person name="Tamano K."/>
            <person name="Machida M."/>
            <person name="Baker S."/>
            <person name="Koike H."/>
        </authorList>
    </citation>
    <scope>NUCLEOTIDE SEQUENCE</scope>
    <source>
        <strain evidence="10">NBRC 6742</strain>
    </source>
</reference>
<dbReference type="PANTHER" id="PTHR45793">
    <property type="entry name" value="HOMEOBOX PROTEIN"/>
    <property type="match status" value="1"/>
</dbReference>
<keyword evidence="4 6" id="KW-0371">Homeobox</keyword>
<evidence type="ECO:0000256" key="5">
    <source>
        <dbReference type="ARBA" id="ARBA00023242"/>
    </source>
</evidence>
<dbReference type="EMBL" id="DF836429">
    <property type="protein sequence ID" value="GAN06885.1"/>
    <property type="molecule type" value="Genomic_DNA"/>
</dbReference>
<feature type="compositionally biased region" description="Low complexity" evidence="8">
    <location>
        <begin position="343"/>
        <end position="356"/>
    </location>
</feature>
<dbReference type="SUPFAM" id="SSF46689">
    <property type="entry name" value="Homeodomain-like"/>
    <property type="match status" value="1"/>
</dbReference>
<proteinExistence type="predicted"/>
<dbReference type="OrthoDB" id="6159439at2759"/>
<keyword evidence="3 6" id="KW-0238">DNA-binding</keyword>
<evidence type="ECO:0000259" key="9">
    <source>
        <dbReference type="PROSITE" id="PS50071"/>
    </source>
</evidence>
<gene>
    <name evidence="10" type="ORF">MAM1_0140c06375</name>
</gene>
<evidence type="ECO:0000256" key="8">
    <source>
        <dbReference type="SAM" id="MobiDB-lite"/>
    </source>
</evidence>
<comment type="subcellular location">
    <subcellularLocation>
        <location evidence="1 6 7">Nucleus</location>
    </subcellularLocation>
</comment>
<feature type="domain" description="Homeobox" evidence="9">
    <location>
        <begin position="111"/>
        <end position="171"/>
    </location>
</feature>
<dbReference type="GO" id="GO:0000978">
    <property type="term" value="F:RNA polymerase II cis-regulatory region sequence-specific DNA binding"/>
    <property type="evidence" value="ECO:0007669"/>
    <property type="project" value="TreeGrafter"/>
</dbReference>
<evidence type="ECO:0000256" key="2">
    <source>
        <dbReference type="ARBA" id="ARBA00022473"/>
    </source>
</evidence>
<dbReference type="GO" id="GO:0000981">
    <property type="term" value="F:DNA-binding transcription factor activity, RNA polymerase II-specific"/>
    <property type="evidence" value="ECO:0007669"/>
    <property type="project" value="InterPro"/>
</dbReference>
<evidence type="ECO:0000313" key="11">
    <source>
        <dbReference type="Proteomes" id="UP000053815"/>
    </source>
</evidence>
<dbReference type="Pfam" id="PF00046">
    <property type="entry name" value="Homeodomain"/>
    <property type="match status" value="1"/>
</dbReference>
<dbReference type="Gene3D" id="1.10.10.60">
    <property type="entry name" value="Homeodomain-like"/>
    <property type="match status" value="1"/>
</dbReference>
<dbReference type="InterPro" id="IPR017970">
    <property type="entry name" value="Homeobox_CS"/>
</dbReference>
<feature type="DNA-binding region" description="Homeobox" evidence="6">
    <location>
        <begin position="113"/>
        <end position="172"/>
    </location>
</feature>
<accession>A0A0C9LVJ5</accession>
<evidence type="ECO:0000313" key="10">
    <source>
        <dbReference type="EMBL" id="GAN06885.1"/>
    </source>
</evidence>
<dbReference type="InterPro" id="IPR001356">
    <property type="entry name" value="HD"/>
</dbReference>
<sequence>MDPKFQIIIPTYHSLTNTQPLYYLLPTIMSPEMLMQPFEQSFNAMSPATPQGYYGNHLVNTMESALSDNSYLLGYPQHYYQPQAYPYQQQQQQQQQHMDANGDFRPSFYNPFEIKHRRRTSRAQLKVLEKSFSENPKPNATVRRILAQKLDMTPRGVQIWFQNRRAKAKLLRRKSGQDVNEQEEQDAEKESKQQQQDASPVLFTQFFNNLKTWDSNNARSLATAAAASCIFDNDSNDLLNGQQQMIKFPIHPLAPVIDQSNCSSASDDEFGFMNLEDWRRKSCPALGTLAEQQQPFFQMDPVANMSRRMTAFDETNTGKHHFVQPFPIVKSSNSECSTPRWNSTSSSSTSSSSHSPSNMDFYSINYSPMPQQLTPMLSTGSPVSSLDGSGYYDSCLDLLMNCSPSTNDK</sequence>
<organism evidence="10">
    <name type="scientific">Mucor ambiguus</name>
    <dbReference type="NCBI Taxonomy" id="91626"/>
    <lineage>
        <taxon>Eukaryota</taxon>
        <taxon>Fungi</taxon>
        <taxon>Fungi incertae sedis</taxon>
        <taxon>Mucoromycota</taxon>
        <taxon>Mucoromycotina</taxon>
        <taxon>Mucoromycetes</taxon>
        <taxon>Mucorales</taxon>
        <taxon>Mucorineae</taxon>
        <taxon>Mucoraceae</taxon>
        <taxon>Mucor</taxon>
    </lineage>
</organism>
<evidence type="ECO:0000256" key="1">
    <source>
        <dbReference type="ARBA" id="ARBA00004123"/>
    </source>
</evidence>
<keyword evidence="2" id="KW-0217">Developmental protein</keyword>
<keyword evidence="5 6" id="KW-0539">Nucleus</keyword>
<feature type="compositionally biased region" description="Polar residues" evidence="8">
    <location>
        <begin position="332"/>
        <end position="342"/>
    </location>
</feature>
<dbReference type="SMART" id="SM00389">
    <property type="entry name" value="HOX"/>
    <property type="match status" value="1"/>
</dbReference>
<name>A0A0C9LVJ5_9FUNG</name>
<dbReference type="PROSITE" id="PS00027">
    <property type="entry name" value="HOMEOBOX_1"/>
    <property type="match status" value="1"/>
</dbReference>
<dbReference type="PANTHER" id="PTHR45793:SF5">
    <property type="entry name" value="HOMEOTIC PROTEIN OCELLILESS"/>
    <property type="match status" value="1"/>
</dbReference>
<evidence type="ECO:0000256" key="4">
    <source>
        <dbReference type="ARBA" id="ARBA00023155"/>
    </source>
</evidence>
<evidence type="ECO:0000256" key="7">
    <source>
        <dbReference type="RuleBase" id="RU000682"/>
    </source>
</evidence>
<protein>
    <recommendedName>
        <fullName evidence="9">Homeobox domain-containing protein</fullName>
    </recommendedName>
</protein>
<keyword evidence="11" id="KW-1185">Reference proteome</keyword>
<dbReference type="CDD" id="cd00086">
    <property type="entry name" value="homeodomain"/>
    <property type="match status" value="1"/>
</dbReference>
<dbReference type="InterPro" id="IPR009057">
    <property type="entry name" value="Homeodomain-like_sf"/>
</dbReference>
<dbReference type="STRING" id="91626.A0A0C9LVJ5"/>
<feature type="region of interest" description="Disordered" evidence="8">
    <location>
        <begin position="171"/>
        <end position="198"/>
    </location>
</feature>
<dbReference type="GO" id="GO:0005634">
    <property type="term" value="C:nucleus"/>
    <property type="evidence" value="ECO:0007669"/>
    <property type="project" value="UniProtKB-SubCell"/>
</dbReference>
<dbReference type="AlphaFoldDB" id="A0A0C9LVJ5"/>